<evidence type="ECO:0000313" key="1">
    <source>
        <dbReference type="EMBL" id="RVW37393.1"/>
    </source>
</evidence>
<name>A0A438DPL9_VITVI</name>
<dbReference type="Proteomes" id="UP000288805">
    <property type="component" value="Unassembled WGS sequence"/>
</dbReference>
<dbReference type="PANTHER" id="PTHR35706">
    <property type="entry name" value="F14O23.11 PROTEIN"/>
    <property type="match status" value="1"/>
</dbReference>
<reference evidence="1 2" key="1">
    <citation type="journal article" date="2018" name="PLoS Genet.">
        <title>Population sequencing reveals clonal diversity and ancestral inbreeding in the grapevine cultivar Chardonnay.</title>
        <authorList>
            <person name="Roach M.J."/>
            <person name="Johnson D.L."/>
            <person name="Bohlmann J."/>
            <person name="van Vuuren H.J."/>
            <person name="Jones S.J."/>
            <person name="Pretorius I.S."/>
            <person name="Schmidt S.A."/>
            <person name="Borneman A.R."/>
        </authorList>
    </citation>
    <scope>NUCLEOTIDE SEQUENCE [LARGE SCALE GENOMIC DNA]</scope>
    <source>
        <strain evidence="2">cv. Chardonnay</strain>
        <tissue evidence="1">Leaf</tissue>
    </source>
</reference>
<evidence type="ECO:0000313" key="2">
    <source>
        <dbReference type="Proteomes" id="UP000288805"/>
    </source>
</evidence>
<organism evidence="1 2">
    <name type="scientific">Vitis vinifera</name>
    <name type="common">Grape</name>
    <dbReference type="NCBI Taxonomy" id="29760"/>
    <lineage>
        <taxon>Eukaryota</taxon>
        <taxon>Viridiplantae</taxon>
        <taxon>Streptophyta</taxon>
        <taxon>Embryophyta</taxon>
        <taxon>Tracheophyta</taxon>
        <taxon>Spermatophyta</taxon>
        <taxon>Magnoliopsida</taxon>
        <taxon>eudicotyledons</taxon>
        <taxon>Gunneridae</taxon>
        <taxon>Pentapetalae</taxon>
        <taxon>rosids</taxon>
        <taxon>Vitales</taxon>
        <taxon>Vitaceae</taxon>
        <taxon>Viteae</taxon>
        <taxon>Vitis</taxon>
    </lineage>
</organism>
<dbReference type="AlphaFoldDB" id="A0A438DPL9"/>
<dbReference type="EMBL" id="QGNW01001539">
    <property type="protein sequence ID" value="RVW37393.1"/>
    <property type="molecule type" value="Genomic_DNA"/>
</dbReference>
<proteinExistence type="predicted"/>
<comment type="caution">
    <text evidence="1">The sequence shown here is derived from an EMBL/GenBank/DDBJ whole genome shotgun (WGS) entry which is preliminary data.</text>
</comment>
<sequence>MALESKETVYFDEEASCARAAVKEVVDMFDGLLEKLPESDRGAVQRSMGLKIEQLKAEIRHVLRVELQVGVYTSIASSD</sequence>
<gene>
    <name evidence="1" type="ORF">CK203_081643</name>
</gene>
<dbReference type="InterPro" id="IPR053325">
    <property type="entry name" value="H3-Acetyl_Activator"/>
</dbReference>
<accession>A0A438DPL9</accession>
<dbReference type="PANTHER" id="PTHR35706:SF1">
    <property type="entry name" value="EMBRYOGENESIS-LIKE PROTEIN"/>
    <property type="match status" value="1"/>
</dbReference>
<protein>
    <submittedName>
        <fullName evidence="1">Uncharacterized protein</fullName>
    </submittedName>
</protein>